<dbReference type="RefSeq" id="WP_250860076.1">
    <property type="nucleotide sequence ID" value="NZ_JAGSOJ010000003.1"/>
</dbReference>
<name>A0A9J6P497_9CLOT</name>
<dbReference type="Proteomes" id="UP001056429">
    <property type="component" value="Unassembled WGS sequence"/>
</dbReference>
<evidence type="ECO:0000313" key="1">
    <source>
        <dbReference type="EMBL" id="MCM1990966.1"/>
    </source>
</evidence>
<evidence type="ECO:0000313" key="2">
    <source>
        <dbReference type="Proteomes" id="UP001056429"/>
    </source>
</evidence>
<keyword evidence="2" id="KW-1185">Reference proteome</keyword>
<reference evidence="1" key="1">
    <citation type="journal article" date="2021" name="mSystems">
        <title>Bacteria and Archaea Synergistically Convert Glycine Betaine to Biogenic Methane in the Formosa Cold Seep of the South China Sea.</title>
        <authorList>
            <person name="Li L."/>
            <person name="Zhang W."/>
            <person name="Zhang S."/>
            <person name="Song L."/>
            <person name="Sun Q."/>
            <person name="Zhang H."/>
            <person name="Xiang H."/>
            <person name="Dong X."/>
        </authorList>
    </citation>
    <scope>NUCLEOTIDE SEQUENCE</scope>
    <source>
        <strain evidence="1">ZWT</strain>
    </source>
</reference>
<organism evidence="1 2">
    <name type="scientific">Oceanirhabdus seepicola</name>
    <dbReference type="NCBI Taxonomy" id="2828781"/>
    <lineage>
        <taxon>Bacteria</taxon>
        <taxon>Bacillati</taxon>
        <taxon>Bacillota</taxon>
        <taxon>Clostridia</taxon>
        <taxon>Eubacteriales</taxon>
        <taxon>Clostridiaceae</taxon>
        <taxon>Oceanirhabdus</taxon>
    </lineage>
</organism>
<accession>A0A9J6P497</accession>
<protein>
    <submittedName>
        <fullName evidence="1">Uncharacterized protein</fullName>
    </submittedName>
</protein>
<reference evidence="1" key="2">
    <citation type="submission" date="2021-04" db="EMBL/GenBank/DDBJ databases">
        <authorList>
            <person name="Dong X."/>
        </authorList>
    </citation>
    <scope>NUCLEOTIDE SEQUENCE</scope>
    <source>
        <strain evidence="1">ZWT</strain>
    </source>
</reference>
<proteinExistence type="predicted"/>
<gene>
    <name evidence="1" type="ORF">KDK92_14640</name>
</gene>
<dbReference type="AlphaFoldDB" id="A0A9J6P497"/>
<sequence length="92" mass="10593">MNIFRFKQDDISLNNENYRMIPIELLNHNFYMTRPGASKIAKLGGSVEYGGLMPYFPFLPAPFSTYKSLLKEYKKNSIPSPELTTETNHLSD</sequence>
<comment type="caution">
    <text evidence="1">The sequence shown here is derived from an EMBL/GenBank/DDBJ whole genome shotgun (WGS) entry which is preliminary data.</text>
</comment>
<dbReference type="EMBL" id="JAGSOJ010000003">
    <property type="protein sequence ID" value="MCM1990966.1"/>
    <property type="molecule type" value="Genomic_DNA"/>
</dbReference>